<keyword evidence="7" id="KW-1185">Reference proteome</keyword>
<dbReference type="Gramene" id="KMS96808">
    <property type="protein sequence ID" value="KMS96808"/>
    <property type="gene ID" value="BVRB_8g199900"/>
</dbReference>
<keyword evidence="1" id="KW-0349">Heme</keyword>
<dbReference type="SUPFAM" id="SSF48264">
    <property type="entry name" value="Cytochrome P450"/>
    <property type="match status" value="1"/>
</dbReference>
<dbReference type="InterPro" id="IPR001128">
    <property type="entry name" value="Cyt_P450"/>
</dbReference>
<dbReference type="eggNOG" id="KOG0156">
    <property type="taxonomic scope" value="Eukaryota"/>
</dbReference>
<protein>
    <recommendedName>
        <fullName evidence="8">Cytochrome P450</fullName>
    </recommendedName>
</protein>
<evidence type="ECO:0000256" key="2">
    <source>
        <dbReference type="ARBA" id="ARBA00022723"/>
    </source>
</evidence>
<organism evidence="6 7">
    <name type="scientific">Beta vulgaris subsp. vulgaris</name>
    <name type="common">Beet</name>
    <dbReference type="NCBI Taxonomy" id="3555"/>
    <lineage>
        <taxon>Eukaryota</taxon>
        <taxon>Viridiplantae</taxon>
        <taxon>Streptophyta</taxon>
        <taxon>Embryophyta</taxon>
        <taxon>Tracheophyta</taxon>
        <taxon>Spermatophyta</taxon>
        <taxon>Magnoliopsida</taxon>
        <taxon>eudicotyledons</taxon>
        <taxon>Gunneridae</taxon>
        <taxon>Pentapetalae</taxon>
        <taxon>Caryophyllales</taxon>
        <taxon>Chenopodiaceae</taxon>
        <taxon>Betoideae</taxon>
        <taxon>Beta</taxon>
    </lineage>
</organism>
<dbReference type="EMBL" id="KQ090361">
    <property type="protein sequence ID" value="KMS96808.1"/>
    <property type="molecule type" value="Genomic_DNA"/>
</dbReference>
<proteinExistence type="predicted"/>
<evidence type="ECO:0000256" key="1">
    <source>
        <dbReference type="ARBA" id="ARBA00022617"/>
    </source>
</evidence>
<dbReference type="OMA" id="IMENTQE"/>
<dbReference type="OrthoDB" id="2789670at2759"/>
<dbReference type="GO" id="GO:0020037">
    <property type="term" value="F:heme binding"/>
    <property type="evidence" value="ECO:0007669"/>
    <property type="project" value="InterPro"/>
</dbReference>
<sequence>MNTTAKPPQPSGSLPIIGHLHLLGGLPHIALGRLADKFGPIYMIKLGVHRALVVSTAETAKECLGANDKVFLNRPYTMFAEFLGYNSAMFGLAPYGQYWREIRKITTVELLSNHQIEMFKDIRFSEIRSAIKRTSSSGEMSELVDMKQWFKDISLNTVVRTVLGKSLKENYQDEEYTRCLKAIREFFVLGGAFVPADALPFLRWLDIGGYEKKMKKAALDIDVIAQNWLEEHRRRRRSKETQEKRYFMDAMLDIMENTQENVSKFEADTIIKATCMFTLAKLLHAFEITILSDEAVDMTEGFGLTNLKATPLEVILTHRLPHNIYI</sequence>
<dbReference type="GO" id="GO:0016705">
    <property type="term" value="F:oxidoreductase activity, acting on paired donors, with incorporation or reduction of molecular oxygen"/>
    <property type="evidence" value="ECO:0007669"/>
    <property type="project" value="InterPro"/>
</dbReference>
<reference evidence="6 7" key="1">
    <citation type="journal article" date="2014" name="Nature">
        <title>The genome of the recently domesticated crop plant sugar beet (Beta vulgaris).</title>
        <authorList>
            <person name="Dohm J.C."/>
            <person name="Minoche A.E."/>
            <person name="Holtgrawe D."/>
            <person name="Capella-Gutierrez S."/>
            <person name="Zakrzewski F."/>
            <person name="Tafer H."/>
            <person name="Rupp O."/>
            <person name="Sorensen T.R."/>
            <person name="Stracke R."/>
            <person name="Reinhardt R."/>
            <person name="Goesmann A."/>
            <person name="Kraft T."/>
            <person name="Schulz B."/>
            <person name="Stadler P.F."/>
            <person name="Schmidt T."/>
            <person name="Gabaldon T."/>
            <person name="Lehrach H."/>
            <person name="Weisshaar B."/>
            <person name="Himmelbauer H."/>
        </authorList>
    </citation>
    <scope>NUCLEOTIDE SEQUENCE [LARGE SCALE GENOMIC DNA]</scope>
    <source>
        <tissue evidence="6">Taproot</tissue>
    </source>
</reference>
<evidence type="ECO:0008006" key="8">
    <source>
        <dbReference type="Google" id="ProtNLM"/>
    </source>
</evidence>
<dbReference type="InterPro" id="IPR050651">
    <property type="entry name" value="Plant_Cytochrome_P450_Monoox"/>
</dbReference>
<keyword evidence="5" id="KW-0503">Monooxygenase</keyword>
<dbReference type="GO" id="GO:0004497">
    <property type="term" value="F:monooxygenase activity"/>
    <property type="evidence" value="ECO:0007669"/>
    <property type="project" value="UniProtKB-KW"/>
</dbReference>
<keyword evidence="4" id="KW-0408">Iron</keyword>
<evidence type="ECO:0000256" key="3">
    <source>
        <dbReference type="ARBA" id="ARBA00023002"/>
    </source>
</evidence>
<dbReference type="InterPro" id="IPR036396">
    <property type="entry name" value="Cyt_P450_sf"/>
</dbReference>
<gene>
    <name evidence="6" type="ORF">BVRB_8g199900</name>
</gene>
<evidence type="ECO:0000313" key="7">
    <source>
        <dbReference type="Proteomes" id="UP000035740"/>
    </source>
</evidence>
<dbReference type="GO" id="GO:0005506">
    <property type="term" value="F:iron ion binding"/>
    <property type="evidence" value="ECO:0007669"/>
    <property type="project" value="InterPro"/>
</dbReference>
<accession>A0A0J8B9Z3</accession>
<evidence type="ECO:0000313" key="6">
    <source>
        <dbReference type="EMBL" id="KMS96808.1"/>
    </source>
</evidence>
<dbReference type="PANTHER" id="PTHR47947:SF19">
    <property type="entry name" value="CYTOCHROME P450 82C3-RELATED"/>
    <property type="match status" value="1"/>
</dbReference>
<evidence type="ECO:0000256" key="5">
    <source>
        <dbReference type="ARBA" id="ARBA00023033"/>
    </source>
</evidence>
<keyword evidence="3" id="KW-0560">Oxidoreductase</keyword>
<name>A0A0J8B9Z3_BETVV</name>
<dbReference type="Proteomes" id="UP000035740">
    <property type="component" value="Unassembled WGS sequence"/>
</dbReference>
<dbReference type="Pfam" id="PF00067">
    <property type="entry name" value="p450"/>
    <property type="match status" value="1"/>
</dbReference>
<dbReference type="AlphaFoldDB" id="A0A0J8B9Z3"/>
<evidence type="ECO:0000256" key="4">
    <source>
        <dbReference type="ARBA" id="ARBA00023004"/>
    </source>
</evidence>
<dbReference type="PANTHER" id="PTHR47947">
    <property type="entry name" value="CYTOCHROME P450 82C3-RELATED"/>
    <property type="match status" value="1"/>
</dbReference>
<keyword evidence="2" id="KW-0479">Metal-binding</keyword>
<dbReference type="Gene3D" id="1.10.630.10">
    <property type="entry name" value="Cytochrome P450"/>
    <property type="match status" value="1"/>
</dbReference>